<dbReference type="PANTHER" id="PTHR24198:SF165">
    <property type="entry name" value="ANKYRIN REPEAT-CONTAINING PROTEIN-RELATED"/>
    <property type="match status" value="1"/>
</dbReference>
<dbReference type="PANTHER" id="PTHR24198">
    <property type="entry name" value="ANKYRIN REPEAT AND PROTEIN KINASE DOMAIN-CONTAINING PROTEIN"/>
    <property type="match status" value="1"/>
</dbReference>
<gene>
    <name evidence="4" type="ORF">GSOID_T00000854001</name>
</gene>
<dbReference type="Proteomes" id="UP000001307">
    <property type="component" value="Unassembled WGS sequence"/>
</dbReference>
<feature type="repeat" description="ANK" evidence="3">
    <location>
        <begin position="106"/>
        <end position="138"/>
    </location>
</feature>
<keyword evidence="5" id="KW-1185">Reference proteome</keyword>
<sequence>MATDKDGFSGLHLAVESGDIATVKLLLEAMKAKFTDSGWSQLLEEVKEIALRVNKHMAEFIERWNLPYEKLMKNEAFPLHAAVASGNDEALKNLLQKFSVNEKNAKGETCLHLTAKNGLVNMAKILLENGADLGILSRSKETALDVALMSKNEKVACLLGAEFSQGNQLLLPESTDMNQKLVQNYFY</sequence>
<dbReference type="InterPro" id="IPR002110">
    <property type="entry name" value="Ankyrin_rpt"/>
</dbReference>
<dbReference type="SUPFAM" id="SSF48403">
    <property type="entry name" value="Ankyrin repeat"/>
    <property type="match status" value="1"/>
</dbReference>
<dbReference type="OrthoDB" id="20872at2759"/>
<proteinExistence type="predicted"/>
<organism evidence="4">
    <name type="scientific">Oikopleura dioica</name>
    <name type="common">Tunicate</name>
    <dbReference type="NCBI Taxonomy" id="34765"/>
    <lineage>
        <taxon>Eukaryota</taxon>
        <taxon>Metazoa</taxon>
        <taxon>Chordata</taxon>
        <taxon>Tunicata</taxon>
        <taxon>Appendicularia</taxon>
        <taxon>Copelata</taxon>
        <taxon>Oikopleuridae</taxon>
        <taxon>Oikopleura</taxon>
    </lineage>
</organism>
<dbReference type="AlphaFoldDB" id="E4WQ54"/>
<keyword evidence="2 3" id="KW-0040">ANK repeat</keyword>
<accession>E4WQ54</accession>
<dbReference type="EMBL" id="FN653015">
    <property type="protein sequence ID" value="CBY20847.1"/>
    <property type="molecule type" value="Genomic_DNA"/>
</dbReference>
<protein>
    <submittedName>
        <fullName evidence="4">Uncharacterized protein</fullName>
    </submittedName>
</protein>
<keyword evidence="1" id="KW-0677">Repeat</keyword>
<evidence type="ECO:0000313" key="4">
    <source>
        <dbReference type="EMBL" id="CBY20847.1"/>
    </source>
</evidence>
<dbReference type="PROSITE" id="PS50088">
    <property type="entry name" value="ANK_REPEAT"/>
    <property type="match status" value="2"/>
</dbReference>
<dbReference type="InParanoid" id="E4WQ54"/>
<dbReference type="Pfam" id="PF12796">
    <property type="entry name" value="Ank_2"/>
    <property type="match status" value="1"/>
</dbReference>
<evidence type="ECO:0000256" key="3">
    <source>
        <dbReference type="PROSITE-ProRule" id="PRU00023"/>
    </source>
</evidence>
<name>E4WQ54_OIKDI</name>
<dbReference type="Pfam" id="PF00023">
    <property type="entry name" value="Ank"/>
    <property type="match status" value="1"/>
</dbReference>
<feature type="repeat" description="ANK" evidence="3">
    <location>
        <begin position="6"/>
        <end position="28"/>
    </location>
</feature>
<evidence type="ECO:0000313" key="5">
    <source>
        <dbReference type="Proteomes" id="UP000001307"/>
    </source>
</evidence>
<dbReference type="SMART" id="SM00248">
    <property type="entry name" value="ANK"/>
    <property type="match status" value="4"/>
</dbReference>
<dbReference type="PROSITE" id="PS50297">
    <property type="entry name" value="ANK_REP_REGION"/>
    <property type="match status" value="2"/>
</dbReference>
<reference evidence="4" key="1">
    <citation type="journal article" date="2010" name="Science">
        <title>Plasticity of animal genome architecture unmasked by rapid evolution of a pelagic tunicate.</title>
        <authorList>
            <person name="Denoeud F."/>
            <person name="Henriet S."/>
            <person name="Mungpakdee S."/>
            <person name="Aury J.M."/>
            <person name="Da Silva C."/>
            <person name="Brinkmann H."/>
            <person name="Mikhaleva J."/>
            <person name="Olsen L.C."/>
            <person name="Jubin C."/>
            <person name="Canestro C."/>
            <person name="Bouquet J.M."/>
            <person name="Danks G."/>
            <person name="Poulain J."/>
            <person name="Campsteijn C."/>
            <person name="Adamski M."/>
            <person name="Cross I."/>
            <person name="Yadetie F."/>
            <person name="Muffato M."/>
            <person name="Louis A."/>
            <person name="Butcher S."/>
            <person name="Tsagkogeorga G."/>
            <person name="Konrad A."/>
            <person name="Singh S."/>
            <person name="Jensen M.F."/>
            <person name="Cong E.H."/>
            <person name="Eikeseth-Otteraa H."/>
            <person name="Noel B."/>
            <person name="Anthouard V."/>
            <person name="Porcel B.M."/>
            <person name="Kachouri-Lafond R."/>
            <person name="Nishino A."/>
            <person name="Ugolini M."/>
            <person name="Chourrout P."/>
            <person name="Nishida H."/>
            <person name="Aasland R."/>
            <person name="Huzurbazar S."/>
            <person name="Westhof E."/>
            <person name="Delsuc F."/>
            <person name="Lehrach H."/>
            <person name="Reinhardt R."/>
            <person name="Weissenbach J."/>
            <person name="Roy S.W."/>
            <person name="Artiguenave F."/>
            <person name="Postlethwait J.H."/>
            <person name="Manak J.R."/>
            <person name="Thompson E.M."/>
            <person name="Jaillon O."/>
            <person name="Du Pasquier L."/>
            <person name="Boudinot P."/>
            <person name="Liberles D.A."/>
            <person name="Volff J.N."/>
            <person name="Philippe H."/>
            <person name="Lenhard B."/>
            <person name="Roest Crollius H."/>
            <person name="Wincker P."/>
            <person name="Chourrout D."/>
        </authorList>
    </citation>
    <scope>NUCLEOTIDE SEQUENCE [LARGE SCALE GENOMIC DNA]</scope>
</reference>
<evidence type="ECO:0000256" key="1">
    <source>
        <dbReference type="ARBA" id="ARBA00022737"/>
    </source>
</evidence>
<dbReference type="Gene3D" id="1.25.40.20">
    <property type="entry name" value="Ankyrin repeat-containing domain"/>
    <property type="match status" value="2"/>
</dbReference>
<dbReference type="InterPro" id="IPR036770">
    <property type="entry name" value="Ankyrin_rpt-contain_sf"/>
</dbReference>
<evidence type="ECO:0000256" key="2">
    <source>
        <dbReference type="ARBA" id="ARBA00023043"/>
    </source>
</evidence>